<comment type="subcellular location">
    <subcellularLocation>
        <location evidence="1">Cell inner membrane</location>
        <topology evidence="1">Peripheral membrane protein</topology>
    </subcellularLocation>
</comment>
<dbReference type="FunFam" id="3.40.50.300:FF:000016">
    <property type="entry name" value="Oligopeptide ABC transporter ATP-binding component"/>
    <property type="match status" value="1"/>
</dbReference>
<dbReference type="InterPro" id="IPR027417">
    <property type="entry name" value="P-loop_NTPase"/>
</dbReference>
<dbReference type="Pfam" id="PF08352">
    <property type="entry name" value="oligo_HPY"/>
    <property type="match status" value="1"/>
</dbReference>
<evidence type="ECO:0000256" key="3">
    <source>
        <dbReference type="ARBA" id="ARBA00022448"/>
    </source>
</evidence>
<evidence type="ECO:0000259" key="8">
    <source>
        <dbReference type="PROSITE" id="PS50893"/>
    </source>
</evidence>
<dbReference type="SMART" id="SM00382">
    <property type="entry name" value="AAA"/>
    <property type="match status" value="1"/>
</dbReference>
<evidence type="ECO:0000256" key="1">
    <source>
        <dbReference type="ARBA" id="ARBA00004417"/>
    </source>
</evidence>
<dbReference type="Pfam" id="PF00005">
    <property type="entry name" value="ABC_tran"/>
    <property type="match status" value="1"/>
</dbReference>
<dbReference type="Proteomes" id="UP001156140">
    <property type="component" value="Unassembled WGS sequence"/>
</dbReference>
<proteinExistence type="inferred from homology"/>
<evidence type="ECO:0000313" key="9">
    <source>
        <dbReference type="EMBL" id="MCI0126650.1"/>
    </source>
</evidence>
<dbReference type="RefSeq" id="WP_281735454.1">
    <property type="nucleotide sequence ID" value="NZ_JAKETQ010000001.1"/>
</dbReference>
<evidence type="ECO:0000256" key="5">
    <source>
        <dbReference type="ARBA" id="ARBA00022741"/>
    </source>
</evidence>
<evidence type="ECO:0000313" key="10">
    <source>
        <dbReference type="Proteomes" id="UP001156140"/>
    </source>
</evidence>
<protein>
    <submittedName>
        <fullName evidence="9">ABC transporter ATP-binding protein</fullName>
    </submittedName>
</protein>
<dbReference type="InterPro" id="IPR050388">
    <property type="entry name" value="ABC_Ni/Peptide_Import"/>
</dbReference>
<dbReference type="AlphaFoldDB" id="A0AA41QLD4"/>
<accession>A0AA41QLD4</accession>
<dbReference type="PROSITE" id="PS00211">
    <property type="entry name" value="ABC_TRANSPORTER_1"/>
    <property type="match status" value="1"/>
</dbReference>
<dbReference type="PANTHER" id="PTHR43297">
    <property type="entry name" value="OLIGOPEPTIDE TRANSPORT ATP-BINDING PROTEIN APPD"/>
    <property type="match status" value="1"/>
</dbReference>
<dbReference type="PROSITE" id="PS50893">
    <property type="entry name" value="ABC_TRANSPORTER_2"/>
    <property type="match status" value="1"/>
</dbReference>
<keyword evidence="10" id="KW-1185">Reference proteome</keyword>
<dbReference type="CDD" id="cd03257">
    <property type="entry name" value="ABC_NikE_OppD_transporters"/>
    <property type="match status" value="1"/>
</dbReference>
<dbReference type="InterPro" id="IPR013563">
    <property type="entry name" value="Oligopep_ABC_C"/>
</dbReference>
<dbReference type="Gene3D" id="3.40.50.300">
    <property type="entry name" value="P-loop containing nucleotide triphosphate hydrolases"/>
    <property type="match status" value="1"/>
</dbReference>
<dbReference type="GO" id="GO:0016887">
    <property type="term" value="F:ATP hydrolysis activity"/>
    <property type="evidence" value="ECO:0007669"/>
    <property type="project" value="InterPro"/>
</dbReference>
<dbReference type="EMBL" id="JALAZD010000001">
    <property type="protein sequence ID" value="MCI0126650.1"/>
    <property type="molecule type" value="Genomic_DNA"/>
</dbReference>
<dbReference type="SUPFAM" id="SSF52540">
    <property type="entry name" value="P-loop containing nucleoside triphosphate hydrolases"/>
    <property type="match status" value="1"/>
</dbReference>
<keyword evidence="3" id="KW-0813">Transport</keyword>
<sequence>MSHSPILEVDNLSLEFHTDGRTVYALDKVSFNLARGETLSLVGESGCGKSVTAMAVMGLLPRGNAQITSGNIRLAGTDLVGMPERQMQAIRGNRIGMVFQDPMSSLNPVHTIGMQIAEAVQRHKHVSRHDAWARARQMLDLVRIPDAGSRLTAYPHELSGGQRQRVMIAMALACDPELLIADEPTTALDVTVQAQILELIADLKTELGMSVLLITHDLGVVAATADRMMVMYAGRIVEEGPVERIFARPSHGYTAGLLRSLPGHGSQRRGVLTEIAGTVPRLDRPVEGCVYAPRCAFAETGCSAPLPPARQIEAGHRSACIREAAVFAEMSNNEIVRRWA</sequence>
<dbReference type="NCBIfam" id="TIGR01727">
    <property type="entry name" value="oligo_HPY"/>
    <property type="match status" value="1"/>
</dbReference>
<dbReference type="PANTHER" id="PTHR43297:SF2">
    <property type="entry name" value="DIPEPTIDE TRANSPORT ATP-BINDING PROTEIN DPPD"/>
    <property type="match status" value="1"/>
</dbReference>
<feature type="domain" description="ABC transporter" evidence="8">
    <location>
        <begin position="7"/>
        <end position="258"/>
    </location>
</feature>
<comment type="caution">
    <text evidence="9">The sequence shown here is derived from an EMBL/GenBank/DDBJ whole genome shotgun (WGS) entry which is preliminary data.</text>
</comment>
<dbReference type="InterPro" id="IPR003593">
    <property type="entry name" value="AAA+_ATPase"/>
</dbReference>
<dbReference type="GO" id="GO:0005524">
    <property type="term" value="F:ATP binding"/>
    <property type="evidence" value="ECO:0007669"/>
    <property type="project" value="UniProtKB-KW"/>
</dbReference>
<dbReference type="GO" id="GO:0055085">
    <property type="term" value="P:transmembrane transport"/>
    <property type="evidence" value="ECO:0007669"/>
    <property type="project" value="UniProtKB-ARBA"/>
</dbReference>
<evidence type="ECO:0000256" key="6">
    <source>
        <dbReference type="ARBA" id="ARBA00022840"/>
    </source>
</evidence>
<evidence type="ECO:0000256" key="4">
    <source>
        <dbReference type="ARBA" id="ARBA00022475"/>
    </source>
</evidence>
<name>A0AA41QLD4_9HYPH</name>
<keyword evidence="6 9" id="KW-0067">ATP-binding</keyword>
<dbReference type="InterPro" id="IPR003439">
    <property type="entry name" value="ABC_transporter-like_ATP-bd"/>
</dbReference>
<evidence type="ECO:0000256" key="7">
    <source>
        <dbReference type="ARBA" id="ARBA00023136"/>
    </source>
</evidence>
<evidence type="ECO:0000256" key="2">
    <source>
        <dbReference type="ARBA" id="ARBA00005417"/>
    </source>
</evidence>
<reference evidence="9" key="1">
    <citation type="submission" date="2022-03" db="EMBL/GenBank/DDBJ databases">
        <title>The complete genome sequence of a Methyloterrigena soli.</title>
        <authorList>
            <person name="Zi Z."/>
        </authorList>
    </citation>
    <scope>NUCLEOTIDE SEQUENCE</scope>
    <source>
        <strain evidence="9">M48</strain>
    </source>
</reference>
<keyword evidence="5" id="KW-0547">Nucleotide-binding</keyword>
<dbReference type="GO" id="GO:0005886">
    <property type="term" value="C:plasma membrane"/>
    <property type="evidence" value="ECO:0007669"/>
    <property type="project" value="UniProtKB-SubCell"/>
</dbReference>
<dbReference type="InterPro" id="IPR017871">
    <property type="entry name" value="ABC_transporter-like_CS"/>
</dbReference>
<dbReference type="GO" id="GO:0015833">
    <property type="term" value="P:peptide transport"/>
    <property type="evidence" value="ECO:0007669"/>
    <property type="project" value="InterPro"/>
</dbReference>
<keyword evidence="7" id="KW-0472">Membrane</keyword>
<gene>
    <name evidence="9" type="ORF">ML536_07405</name>
</gene>
<keyword evidence="4" id="KW-1003">Cell membrane</keyword>
<organism evidence="9 10">
    <name type="scientific">Paradevosia shaoguanensis</name>
    <dbReference type="NCBI Taxonomy" id="1335043"/>
    <lineage>
        <taxon>Bacteria</taxon>
        <taxon>Pseudomonadati</taxon>
        <taxon>Pseudomonadota</taxon>
        <taxon>Alphaproteobacteria</taxon>
        <taxon>Hyphomicrobiales</taxon>
        <taxon>Devosiaceae</taxon>
        <taxon>Paradevosia</taxon>
    </lineage>
</organism>
<comment type="similarity">
    <text evidence="2">Belongs to the ABC transporter superfamily.</text>
</comment>